<gene>
    <name evidence="1" type="ORF">BCR26_01165</name>
</gene>
<dbReference type="EMBL" id="MIEK01000001">
    <property type="protein sequence ID" value="OEH84109.1"/>
    <property type="molecule type" value="Genomic_DNA"/>
</dbReference>
<dbReference type="Proteomes" id="UP000095256">
    <property type="component" value="Unassembled WGS sequence"/>
</dbReference>
<evidence type="ECO:0008006" key="3">
    <source>
        <dbReference type="Google" id="ProtNLM"/>
    </source>
</evidence>
<proteinExistence type="predicted"/>
<sequence length="190" mass="22588">MKLLEIKPLLLDMRKNEVTKEKFRFTYNGVTFEVIFFIDSTPFELLFGVVDKNYSFVLKLRAGFQLESLPDEVFYKLCTILNLKPSKEGLTSYKFLQYFAQKIPSKYSKSNVQPHEIAQYKKIDVPESDKIYFCGWQTYNTRKAQNFEKTKQYLGESTYEFCKKHNISSCWTNVPEKRKDYFSPQEYVSK</sequence>
<protein>
    <recommendedName>
        <fullName evidence="3">Rloe protein</fullName>
    </recommendedName>
</protein>
<dbReference type="InterPro" id="IPR046100">
    <property type="entry name" value="DUF6037"/>
</dbReference>
<organism evidence="1 2">
    <name type="scientific">Enterococcus rivorum</name>
    <dbReference type="NCBI Taxonomy" id="762845"/>
    <lineage>
        <taxon>Bacteria</taxon>
        <taxon>Bacillati</taxon>
        <taxon>Bacillota</taxon>
        <taxon>Bacilli</taxon>
        <taxon>Lactobacillales</taxon>
        <taxon>Enterococcaceae</taxon>
        <taxon>Enterococcus</taxon>
    </lineage>
</organism>
<dbReference type="Pfam" id="PF19503">
    <property type="entry name" value="DUF6037"/>
    <property type="match status" value="1"/>
</dbReference>
<keyword evidence="2" id="KW-1185">Reference proteome</keyword>
<reference evidence="1 2" key="1">
    <citation type="submission" date="2016-09" db="EMBL/GenBank/DDBJ databases">
        <authorList>
            <person name="Capua I."/>
            <person name="De Benedictis P."/>
            <person name="Joannis T."/>
            <person name="Lombin L.H."/>
            <person name="Cattoli G."/>
        </authorList>
    </citation>
    <scope>NUCLEOTIDE SEQUENCE [LARGE SCALE GENOMIC DNA]</scope>
    <source>
        <strain evidence="1 2">LMG 25899</strain>
    </source>
</reference>
<comment type="caution">
    <text evidence="1">The sequence shown here is derived from an EMBL/GenBank/DDBJ whole genome shotgun (WGS) entry which is preliminary data.</text>
</comment>
<accession>A0A1E5L2G8</accession>
<dbReference type="RefSeq" id="WP_069697116.1">
    <property type="nucleotide sequence ID" value="NZ_JAGGMA010000003.1"/>
</dbReference>
<name>A0A1E5L2G8_9ENTE</name>
<dbReference type="AlphaFoldDB" id="A0A1E5L2G8"/>
<evidence type="ECO:0000313" key="1">
    <source>
        <dbReference type="EMBL" id="OEH84109.1"/>
    </source>
</evidence>
<dbReference type="OrthoDB" id="9134802at2"/>
<evidence type="ECO:0000313" key="2">
    <source>
        <dbReference type="Proteomes" id="UP000095256"/>
    </source>
</evidence>